<evidence type="ECO:0000256" key="1">
    <source>
        <dbReference type="ARBA" id="ARBA00022670"/>
    </source>
</evidence>
<keyword evidence="4" id="KW-0540">Nuclease</keyword>
<evidence type="ECO:0000256" key="5">
    <source>
        <dbReference type="ARBA" id="ARBA00022759"/>
    </source>
</evidence>
<dbReference type="InterPro" id="IPR021109">
    <property type="entry name" value="Peptidase_aspartic_dom_sf"/>
</dbReference>
<dbReference type="AlphaFoldDB" id="A0A4Z2DP81"/>
<keyword evidence="8" id="KW-0694">RNA-binding</keyword>
<dbReference type="GO" id="GO:0015074">
    <property type="term" value="P:DNA integration"/>
    <property type="evidence" value="ECO:0007669"/>
    <property type="project" value="UniProtKB-KW"/>
</dbReference>
<reference evidence="15 16" key="1">
    <citation type="submission" date="2019-03" db="EMBL/GenBank/DDBJ databases">
        <title>An improved genome assembly of the fluke Schistosoma japonicum.</title>
        <authorList>
            <person name="Hu W."/>
            <person name="Luo F."/>
            <person name="Yin M."/>
            <person name="Mo X."/>
            <person name="Sun C."/>
            <person name="Wu Q."/>
            <person name="Zhu B."/>
            <person name="Xiang M."/>
            <person name="Wang J."/>
            <person name="Wang Y."/>
            <person name="Zhang T."/>
            <person name="Xu B."/>
            <person name="Zheng H."/>
            <person name="Feng Z."/>
        </authorList>
    </citation>
    <scope>NUCLEOTIDE SEQUENCE [LARGE SCALE GENOMIC DNA]</scope>
    <source>
        <strain evidence="15">HuSjv2</strain>
        <tissue evidence="15">Worms</tissue>
    </source>
</reference>
<dbReference type="InterPro" id="IPR000477">
    <property type="entry name" value="RT_dom"/>
</dbReference>
<dbReference type="CDD" id="cd01647">
    <property type="entry name" value="RT_LTR"/>
    <property type="match status" value="1"/>
</dbReference>
<feature type="non-terminal residue" evidence="15">
    <location>
        <position position="629"/>
    </location>
</feature>
<comment type="caution">
    <text evidence="15">The sequence shown here is derived from an EMBL/GenBank/DDBJ whole genome shotgun (WGS) entry which is preliminary data.</text>
</comment>
<keyword evidence="7" id="KW-0460">Magnesium</keyword>
<evidence type="ECO:0000259" key="14">
    <source>
        <dbReference type="PROSITE" id="PS50878"/>
    </source>
</evidence>
<evidence type="ECO:0000256" key="2">
    <source>
        <dbReference type="ARBA" id="ARBA00022679"/>
    </source>
</evidence>
<evidence type="ECO:0000259" key="13">
    <source>
        <dbReference type="PROSITE" id="PS50175"/>
    </source>
</evidence>
<keyword evidence="1" id="KW-0645">Protease</keyword>
<feature type="non-terminal residue" evidence="15">
    <location>
        <position position="1"/>
    </location>
</feature>
<dbReference type="PROSITE" id="PS50175">
    <property type="entry name" value="ASP_PROT_RETROV"/>
    <property type="match status" value="1"/>
</dbReference>
<keyword evidence="2" id="KW-0808">Transferase</keyword>
<dbReference type="PANTHER" id="PTHR37984">
    <property type="entry name" value="PROTEIN CBG26694"/>
    <property type="match status" value="1"/>
</dbReference>
<feature type="compositionally biased region" description="Basic residues" evidence="12">
    <location>
        <begin position="91"/>
        <end position="103"/>
    </location>
</feature>
<dbReference type="InterPro" id="IPR034132">
    <property type="entry name" value="RP_Saci-like"/>
</dbReference>
<accession>A0A4Z2DP81</accession>
<evidence type="ECO:0000313" key="15">
    <source>
        <dbReference type="EMBL" id="TNN18238.1"/>
    </source>
</evidence>
<dbReference type="FunFam" id="3.30.70.270:FF:000020">
    <property type="entry name" value="Transposon Tf2-6 polyprotein-like Protein"/>
    <property type="match status" value="1"/>
</dbReference>
<dbReference type="GO" id="GO:0004519">
    <property type="term" value="F:endonuclease activity"/>
    <property type="evidence" value="ECO:0007669"/>
    <property type="project" value="UniProtKB-KW"/>
</dbReference>
<keyword evidence="10" id="KW-0695">RNA-directed DNA polymerase</keyword>
<keyword evidence="5" id="KW-0255">Endonuclease</keyword>
<evidence type="ECO:0000256" key="12">
    <source>
        <dbReference type="SAM" id="MobiDB-lite"/>
    </source>
</evidence>
<dbReference type="GO" id="GO:0004190">
    <property type="term" value="F:aspartic-type endopeptidase activity"/>
    <property type="evidence" value="ECO:0007669"/>
    <property type="project" value="InterPro"/>
</dbReference>
<evidence type="ECO:0000256" key="6">
    <source>
        <dbReference type="ARBA" id="ARBA00022801"/>
    </source>
</evidence>
<keyword evidence="6" id="KW-0378">Hydrolase</keyword>
<protein>
    <submittedName>
        <fullName evidence="15">Retrovirus-related Pol polyprotein</fullName>
    </submittedName>
</protein>
<dbReference type="InterPro" id="IPR001995">
    <property type="entry name" value="Peptidase_A2_cat"/>
</dbReference>
<dbReference type="GO" id="GO:0003723">
    <property type="term" value="F:RNA binding"/>
    <property type="evidence" value="ECO:0007669"/>
    <property type="project" value="UniProtKB-KW"/>
</dbReference>
<dbReference type="PROSITE" id="PS00141">
    <property type="entry name" value="ASP_PROTEASE"/>
    <property type="match status" value="1"/>
</dbReference>
<dbReference type="STRING" id="6182.A0A4Z2DP81"/>
<dbReference type="InterPro" id="IPR043502">
    <property type="entry name" value="DNA/RNA_pol_sf"/>
</dbReference>
<evidence type="ECO:0000313" key="16">
    <source>
        <dbReference type="Proteomes" id="UP000311919"/>
    </source>
</evidence>
<dbReference type="FunFam" id="3.10.10.10:FF:000007">
    <property type="entry name" value="Retrovirus-related Pol polyprotein from transposon 17.6-like Protein"/>
    <property type="match status" value="1"/>
</dbReference>
<feature type="region of interest" description="Disordered" evidence="12">
    <location>
        <begin position="77"/>
        <end position="137"/>
    </location>
</feature>
<dbReference type="InterPro" id="IPR041577">
    <property type="entry name" value="RT_RNaseH_2"/>
</dbReference>
<name>A0A4Z2DP81_SCHJA</name>
<keyword evidence="3" id="KW-0548">Nucleotidyltransferase</keyword>
<feature type="domain" description="Reverse transcriptase" evidence="14">
    <location>
        <begin position="315"/>
        <end position="493"/>
    </location>
</feature>
<organism evidence="15 16">
    <name type="scientific">Schistosoma japonicum</name>
    <name type="common">Blood fluke</name>
    <dbReference type="NCBI Taxonomy" id="6182"/>
    <lineage>
        <taxon>Eukaryota</taxon>
        <taxon>Metazoa</taxon>
        <taxon>Spiralia</taxon>
        <taxon>Lophotrochozoa</taxon>
        <taxon>Platyhelminthes</taxon>
        <taxon>Trematoda</taxon>
        <taxon>Digenea</taxon>
        <taxon>Strigeidida</taxon>
        <taxon>Schistosomatoidea</taxon>
        <taxon>Schistosomatidae</taxon>
        <taxon>Schistosoma</taxon>
    </lineage>
</organism>
<dbReference type="Gene3D" id="3.30.70.270">
    <property type="match status" value="2"/>
</dbReference>
<dbReference type="OrthoDB" id="10064107at2759"/>
<dbReference type="SUPFAM" id="SSF50630">
    <property type="entry name" value="Acid proteases"/>
    <property type="match status" value="1"/>
</dbReference>
<feature type="domain" description="Peptidase A2" evidence="13">
    <location>
        <begin position="158"/>
        <end position="231"/>
    </location>
</feature>
<evidence type="ECO:0000256" key="9">
    <source>
        <dbReference type="ARBA" id="ARBA00022908"/>
    </source>
</evidence>
<dbReference type="FunFam" id="2.40.70.10:FF:000130">
    <property type="entry name" value="Retrovirus-related Pol polyprotein from transposon opus-like Protein"/>
    <property type="match status" value="1"/>
</dbReference>
<evidence type="ECO:0000256" key="3">
    <source>
        <dbReference type="ARBA" id="ARBA00022695"/>
    </source>
</evidence>
<dbReference type="Proteomes" id="UP000311919">
    <property type="component" value="Unassembled WGS sequence"/>
</dbReference>
<dbReference type="PANTHER" id="PTHR37984:SF5">
    <property type="entry name" value="PROTEIN NYNRIN-LIKE"/>
    <property type="match status" value="1"/>
</dbReference>
<dbReference type="EMBL" id="SKCS01000079">
    <property type="protein sequence ID" value="TNN18238.1"/>
    <property type="molecule type" value="Genomic_DNA"/>
</dbReference>
<dbReference type="Pfam" id="PF17919">
    <property type="entry name" value="RT_RNaseH_2"/>
    <property type="match status" value="1"/>
</dbReference>
<keyword evidence="9" id="KW-0229">DNA integration</keyword>
<dbReference type="GO" id="GO:0003964">
    <property type="term" value="F:RNA-directed DNA polymerase activity"/>
    <property type="evidence" value="ECO:0007669"/>
    <property type="project" value="UniProtKB-KW"/>
</dbReference>
<dbReference type="SUPFAM" id="SSF56672">
    <property type="entry name" value="DNA/RNA polymerases"/>
    <property type="match status" value="1"/>
</dbReference>
<evidence type="ECO:0000256" key="4">
    <source>
        <dbReference type="ARBA" id="ARBA00022722"/>
    </source>
</evidence>
<keyword evidence="11" id="KW-0511">Multifunctional enzyme</keyword>
<dbReference type="InterPro" id="IPR043128">
    <property type="entry name" value="Rev_trsase/Diguanyl_cyclase"/>
</dbReference>
<evidence type="ECO:0000256" key="8">
    <source>
        <dbReference type="ARBA" id="ARBA00022884"/>
    </source>
</evidence>
<evidence type="ECO:0000256" key="11">
    <source>
        <dbReference type="ARBA" id="ARBA00023268"/>
    </source>
</evidence>
<dbReference type="GO" id="GO:0006508">
    <property type="term" value="P:proteolysis"/>
    <property type="evidence" value="ECO:0007669"/>
    <property type="project" value="UniProtKB-KW"/>
</dbReference>
<gene>
    <name evidence="15" type="ORF">EWB00_010372</name>
</gene>
<evidence type="ECO:0000256" key="7">
    <source>
        <dbReference type="ARBA" id="ARBA00022842"/>
    </source>
</evidence>
<dbReference type="Pfam" id="PF00078">
    <property type="entry name" value="RVT_1"/>
    <property type="match status" value="1"/>
</dbReference>
<dbReference type="CDD" id="cd06094">
    <property type="entry name" value="RP_Saci_like"/>
    <property type="match status" value="1"/>
</dbReference>
<dbReference type="InterPro" id="IPR050951">
    <property type="entry name" value="Retrovirus_Pol_polyprotein"/>
</dbReference>
<dbReference type="InterPro" id="IPR001969">
    <property type="entry name" value="Aspartic_peptidase_AS"/>
</dbReference>
<sequence length="629" mass="71187">GEAVLKQGWIQALPCYVQHCLDAQDPDTSLSHLARIADRIMERGPPTASRMVHHTQEAKSTNDPVIAQLIKSVKSLTEAVSKMQTSDRNRGRSPQRPRSKSRNRSQGSRQSGQCNQPCAWPKQTEKPGKRITPPQVATTEEGCLNSRLFYVRDKNSGFSFLVDTGAALSIIPKNKTELGRETSSVTLQAANKTKIATFGQKTLTQDLGFRRQFPWVFTVADLDLAILGMDFLERYEFLVDTKKRRLTLKETSKFTKGIESNITSLNLIQTPPVTTDKFQDILAEFPNLTKSNPQTSKTKLKVCHIIKTEAEFNCMLQLGIIRPSDSQWASLHMVPKKNKGDWRPCGDYRALNRQTVPDRYPIPHLQDFTNGLQDMKVFTKIDLVRAYHNIPVAEEDIPKTAITTPFGLFEFVRMPFGLWNAAQTFQRFMDNLHRDMPFAQGYIDDLLTASPDLKSHEQHVRAVLERLNQYGINIHQSKCVFGVETLEFLGHIISPEGITPIKQEVDTIKQYPIPSSLTQLQCFLGLINFYRRFIPGCAQLMQPLTDLLKGKPKRFKLTSEAVEAINQLKDKLARTATLTYPNFHYPFALIVDASDKAVGGTLNQLVKNAWKPIAFFSKKLAPADEIFYF</sequence>
<proteinExistence type="predicted"/>
<dbReference type="Gene3D" id="3.10.10.10">
    <property type="entry name" value="HIV Type 1 Reverse Transcriptase, subunit A, domain 1"/>
    <property type="match status" value="1"/>
</dbReference>
<dbReference type="PROSITE" id="PS50878">
    <property type="entry name" value="RT_POL"/>
    <property type="match status" value="1"/>
</dbReference>
<feature type="compositionally biased region" description="Low complexity" evidence="12">
    <location>
        <begin position="104"/>
        <end position="116"/>
    </location>
</feature>
<dbReference type="Gene3D" id="2.40.70.10">
    <property type="entry name" value="Acid Proteases"/>
    <property type="match status" value="1"/>
</dbReference>
<keyword evidence="16" id="KW-1185">Reference proteome</keyword>
<evidence type="ECO:0000256" key="10">
    <source>
        <dbReference type="ARBA" id="ARBA00022918"/>
    </source>
</evidence>